<evidence type="ECO:0000313" key="3">
    <source>
        <dbReference type="Proteomes" id="UP000630887"/>
    </source>
</evidence>
<feature type="transmembrane region" description="Helical" evidence="1">
    <location>
        <begin position="316"/>
        <end position="335"/>
    </location>
</feature>
<evidence type="ECO:0000256" key="1">
    <source>
        <dbReference type="SAM" id="Phobius"/>
    </source>
</evidence>
<organism evidence="2 3">
    <name type="scientific">Catellatospora coxensis</name>
    <dbReference type="NCBI Taxonomy" id="310354"/>
    <lineage>
        <taxon>Bacteria</taxon>
        <taxon>Bacillati</taxon>
        <taxon>Actinomycetota</taxon>
        <taxon>Actinomycetes</taxon>
        <taxon>Micromonosporales</taxon>
        <taxon>Micromonosporaceae</taxon>
        <taxon>Catellatospora</taxon>
    </lineage>
</organism>
<dbReference type="EMBL" id="BONI01000007">
    <property type="protein sequence ID" value="GIG04429.1"/>
    <property type="molecule type" value="Genomic_DNA"/>
</dbReference>
<dbReference type="AlphaFoldDB" id="A0A8J3P5F7"/>
<accession>A0A8J3P5F7</accession>
<dbReference type="RefSeq" id="WP_203689198.1">
    <property type="nucleotide sequence ID" value="NZ_BAAALC010000107.1"/>
</dbReference>
<protein>
    <submittedName>
        <fullName evidence="2">Uncharacterized protein</fullName>
    </submittedName>
</protein>
<keyword evidence="1" id="KW-0812">Transmembrane</keyword>
<keyword evidence="3" id="KW-1185">Reference proteome</keyword>
<reference evidence="2 3" key="1">
    <citation type="submission" date="2021-01" db="EMBL/GenBank/DDBJ databases">
        <title>Whole genome shotgun sequence of Catellatospora coxensis NBRC 107359.</title>
        <authorList>
            <person name="Komaki H."/>
            <person name="Tamura T."/>
        </authorList>
    </citation>
    <scope>NUCLEOTIDE SEQUENCE [LARGE SCALE GENOMIC DNA]</scope>
    <source>
        <strain evidence="2 3">NBRC 107359</strain>
    </source>
</reference>
<evidence type="ECO:0000313" key="2">
    <source>
        <dbReference type="EMBL" id="GIG04429.1"/>
    </source>
</evidence>
<feature type="transmembrane region" description="Helical" evidence="1">
    <location>
        <begin position="370"/>
        <end position="389"/>
    </location>
</feature>
<keyword evidence="1" id="KW-1133">Transmembrane helix</keyword>
<sequence length="426" mass="47831">MTDGTQRETDDFDSASHVEALLLIHRSGVIQITFALTLPENLKGSAFSAFTFGGNLVCQASEISEPIIVNAARDRYERDTSHWLGEWREEEEEGTRWRRMQFREPTSFADLFALYIDATLKAMKQDGGHEWQCYPVICIDKVACCDGESEWLEAHGAYMATICNGGPSKLRESAIAELSPKNRSLVPDHSVFVTATNSLRIAWTEPDYESSFIDHLQLIVPIEITLLQHWQLRNLESRLHATDERGFDVQAVQHEAIYGLREYRQSSLQHGTAIELTEHLLGAWRTERLHARIIDSLDQLQQLAAMEQTRQSASRANRLAAAAVVVALAVGLPAIEDTMEIAKKIPEDGLWGTLAWPLKHFANQGDLGYWKLYIILLGTVAAAYIALLLKRYRFGVMVLRRAGYSWQQVSGASPSQRSEEGTDSDG</sequence>
<dbReference type="Proteomes" id="UP000630887">
    <property type="component" value="Unassembled WGS sequence"/>
</dbReference>
<comment type="caution">
    <text evidence="2">The sequence shown here is derived from an EMBL/GenBank/DDBJ whole genome shotgun (WGS) entry which is preliminary data.</text>
</comment>
<gene>
    <name evidence="2" type="ORF">Cco03nite_11290</name>
</gene>
<proteinExistence type="predicted"/>
<name>A0A8J3P5F7_9ACTN</name>
<keyword evidence="1" id="KW-0472">Membrane</keyword>